<dbReference type="AlphaFoldDB" id="A0A0L7L526"/>
<dbReference type="Proteomes" id="UP000037510">
    <property type="component" value="Unassembled WGS sequence"/>
</dbReference>
<comment type="caution">
    <text evidence="1">The sequence shown here is derived from an EMBL/GenBank/DDBJ whole genome shotgun (WGS) entry which is preliminary data.</text>
</comment>
<dbReference type="EMBL" id="JTDY01002979">
    <property type="protein sequence ID" value="KOB70379.1"/>
    <property type="molecule type" value="Genomic_DNA"/>
</dbReference>
<keyword evidence="1" id="KW-0675">Receptor</keyword>
<accession>A0A0L7L526</accession>
<evidence type="ECO:0000313" key="2">
    <source>
        <dbReference type="Proteomes" id="UP000037510"/>
    </source>
</evidence>
<organism evidence="1 2">
    <name type="scientific">Operophtera brumata</name>
    <name type="common">Winter moth</name>
    <name type="synonym">Phalaena brumata</name>
    <dbReference type="NCBI Taxonomy" id="104452"/>
    <lineage>
        <taxon>Eukaryota</taxon>
        <taxon>Metazoa</taxon>
        <taxon>Ecdysozoa</taxon>
        <taxon>Arthropoda</taxon>
        <taxon>Hexapoda</taxon>
        <taxon>Insecta</taxon>
        <taxon>Pterygota</taxon>
        <taxon>Neoptera</taxon>
        <taxon>Endopterygota</taxon>
        <taxon>Lepidoptera</taxon>
        <taxon>Glossata</taxon>
        <taxon>Ditrysia</taxon>
        <taxon>Geometroidea</taxon>
        <taxon>Geometridae</taxon>
        <taxon>Larentiinae</taxon>
        <taxon>Operophtera</taxon>
    </lineage>
</organism>
<evidence type="ECO:0000313" key="1">
    <source>
        <dbReference type="EMBL" id="KOB70379.1"/>
    </source>
</evidence>
<sequence>MKSDESLRTLFIEKKYLTLTDLISPGVIQSFSFVFLRLTETCLECFSTKTFSLEDKLQAATDTSDPSKRSSQ</sequence>
<protein>
    <submittedName>
        <fullName evidence="1">Nmda receptor glutamate-binding chain</fullName>
    </submittedName>
</protein>
<name>A0A0L7L526_OPEBR</name>
<proteinExistence type="predicted"/>
<keyword evidence="2" id="KW-1185">Reference proteome</keyword>
<gene>
    <name evidence="1" type="ORF">OBRU01_15433</name>
</gene>
<reference evidence="1 2" key="1">
    <citation type="journal article" date="2015" name="Genome Biol. Evol.">
        <title>The genome of winter moth (Operophtera brumata) provides a genomic perspective on sexual dimorphism and phenology.</title>
        <authorList>
            <person name="Derks M.F."/>
            <person name="Smit S."/>
            <person name="Salis L."/>
            <person name="Schijlen E."/>
            <person name="Bossers A."/>
            <person name="Mateman C."/>
            <person name="Pijl A.S."/>
            <person name="de Ridder D."/>
            <person name="Groenen M.A."/>
            <person name="Visser M.E."/>
            <person name="Megens H.J."/>
        </authorList>
    </citation>
    <scope>NUCLEOTIDE SEQUENCE [LARGE SCALE GENOMIC DNA]</scope>
    <source>
        <strain evidence="1">WM2013NL</strain>
        <tissue evidence="1">Head and thorax</tissue>
    </source>
</reference>